<dbReference type="EMBL" id="CM008964">
    <property type="protein sequence ID" value="PNW85645.1"/>
    <property type="molecule type" value="Genomic_DNA"/>
</dbReference>
<reference evidence="2 3" key="1">
    <citation type="journal article" date="2007" name="Science">
        <title>The Chlamydomonas genome reveals the evolution of key animal and plant functions.</title>
        <authorList>
            <person name="Merchant S.S."/>
            <person name="Prochnik S.E."/>
            <person name="Vallon O."/>
            <person name="Harris E.H."/>
            <person name="Karpowicz S.J."/>
            <person name="Witman G.B."/>
            <person name="Terry A."/>
            <person name="Salamov A."/>
            <person name="Fritz-Laylin L.K."/>
            <person name="Marechal-Drouard L."/>
            <person name="Marshall W.F."/>
            <person name="Qu L.H."/>
            <person name="Nelson D.R."/>
            <person name="Sanderfoot A.A."/>
            <person name="Spalding M.H."/>
            <person name="Kapitonov V.V."/>
            <person name="Ren Q."/>
            <person name="Ferris P."/>
            <person name="Lindquist E."/>
            <person name="Shapiro H."/>
            <person name="Lucas S.M."/>
            <person name="Grimwood J."/>
            <person name="Schmutz J."/>
            <person name="Cardol P."/>
            <person name="Cerutti H."/>
            <person name="Chanfreau G."/>
            <person name="Chen C.L."/>
            <person name="Cognat V."/>
            <person name="Croft M.T."/>
            <person name="Dent R."/>
            <person name="Dutcher S."/>
            <person name="Fernandez E."/>
            <person name="Fukuzawa H."/>
            <person name="Gonzalez-Ballester D."/>
            <person name="Gonzalez-Halphen D."/>
            <person name="Hallmann A."/>
            <person name="Hanikenne M."/>
            <person name="Hippler M."/>
            <person name="Inwood W."/>
            <person name="Jabbari K."/>
            <person name="Kalanon M."/>
            <person name="Kuras R."/>
            <person name="Lefebvre P.A."/>
            <person name="Lemaire S.D."/>
            <person name="Lobanov A.V."/>
            <person name="Lohr M."/>
            <person name="Manuell A."/>
            <person name="Meier I."/>
            <person name="Mets L."/>
            <person name="Mittag M."/>
            <person name="Mittelmeier T."/>
            <person name="Moroney J.V."/>
            <person name="Moseley J."/>
            <person name="Napoli C."/>
            <person name="Nedelcu A.M."/>
            <person name="Niyogi K."/>
            <person name="Novoselov S.V."/>
            <person name="Paulsen I.T."/>
            <person name="Pazour G."/>
            <person name="Purton S."/>
            <person name="Ral J.P."/>
            <person name="Riano-Pachon D.M."/>
            <person name="Riekhof W."/>
            <person name="Rymarquis L."/>
            <person name="Schroda M."/>
            <person name="Stern D."/>
            <person name="Umen J."/>
            <person name="Willows R."/>
            <person name="Wilson N."/>
            <person name="Zimmer S.L."/>
            <person name="Allmer J."/>
            <person name="Balk J."/>
            <person name="Bisova K."/>
            <person name="Chen C.J."/>
            <person name="Elias M."/>
            <person name="Gendler K."/>
            <person name="Hauser C."/>
            <person name="Lamb M.R."/>
            <person name="Ledford H."/>
            <person name="Long J.C."/>
            <person name="Minagawa J."/>
            <person name="Page M.D."/>
            <person name="Pan J."/>
            <person name="Pootakham W."/>
            <person name="Roje S."/>
            <person name="Rose A."/>
            <person name="Stahlberg E."/>
            <person name="Terauchi A.M."/>
            <person name="Yang P."/>
            <person name="Ball S."/>
            <person name="Bowler C."/>
            <person name="Dieckmann C.L."/>
            <person name="Gladyshev V.N."/>
            <person name="Green P."/>
            <person name="Jorgensen R."/>
            <person name="Mayfield S."/>
            <person name="Mueller-Roeber B."/>
            <person name="Rajamani S."/>
            <person name="Sayre R.T."/>
            <person name="Brokstein P."/>
            <person name="Dubchak I."/>
            <person name="Goodstein D."/>
            <person name="Hornick L."/>
            <person name="Huang Y.W."/>
            <person name="Jhaveri J."/>
            <person name="Luo Y."/>
            <person name="Martinez D."/>
            <person name="Ngau W.C."/>
            <person name="Otillar B."/>
            <person name="Poliakov A."/>
            <person name="Porter A."/>
            <person name="Szajkowski L."/>
            <person name="Werner G."/>
            <person name="Zhou K."/>
            <person name="Grigoriev I.V."/>
            <person name="Rokhsar D.S."/>
            <person name="Grossman A.R."/>
        </authorList>
    </citation>
    <scope>NUCLEOTIDE SEQUENCE [LARGE SCALE GENOMIC DNA]</scope>
    <source>
        <strain evidence="3">CC-503</strain>
    </source>
</reference>
<accession>A0A2K3DYP2</accession>
<protein>
    <recommendedName>
        <fullName evidence="1">Dienelactone hydrolase domain-containing protein</fullName>
    </recommendedName>
</protein>
<feature type="domain" description="Dienelactone hydrolase" evidence="1">
    <location>
        <begin position="79"/>
        <end position="284"/>
    </location>
</feature>
<dbReference type="Gramene" id="PNW85645">
    <property type="protein sequence ID" value="PNW85645"/>
    <property type="gene ID" value="CHLRE_03g196200v5"/>
</dbReference>
<dbReference type="PANTHER" id="PTHR46623:SF7">
    <property type="entry name" value="CARBOXYMETHYLENEBUTENOLIDASE"/>
    <property type="match status" value="1"/>
</dbReference>
<evidence type="ECO:0000313" key="2">
    <source>
        <dbReference type="EMBL" id="PNW85645.1"/>
    </source>
</evidence>
<sequence>MHNSVYRSPRHAQPLAALPEISPAAAAAAFVLGLPASVLIDEAIDSASPRVKSIANETSANGVRMFVARPPVPAGGGGPTKRPAVILIHQILGLQRREADLAAALAAQEGVVAVAPDCFQGQSTLWPFRAITLGFKYALRDGASWGVESVHEAVRWLQAQPDVDSDRIIVAGFCYGGGAAVRYAAAYPGEAAGVAIFYGRPLLEASEVAKLGRTPVLGLYGTRDTQFPAAMLDKFQADLNAAGVPNRLERFEGEGHAFIKEAKSVEVGGAAGRAWSLFCAFVQDVAAGRPVSGPK</sequence>
<evidence type="ECO:0000259" key="1">
    <source>
        <dbReference type="Pfam" id="PF01738"/>
    </source>
</evidence>
<dbReference type="Pfam" id="PF01738">
    <property type="entry name" value="DLH"/>
    <property type="match status" value="1"/>
</dbReference>
<organism evidence="2 3">
    <name type="scientific">Chlamydomonas reinhardtii</name>
    <name type="common">Chlamydomonas smithii</name>
    <dbReference type="NCBI Taxonomy" id="3055"/>
    <lineage>
        <taxon>Eukaryota</taxon>
        <taxon>Viridiplantae</taxon>
        <taxon>Chlorophyta</taxon>
        <taxon>core chlorophytes</taxon>
        <taxon>Chlorophyceae</taxon>
        <taxon>CS clade</taxon>
        <taxon>Chlamydomonadales</taxon>
        <taxon>Chlamydomonadaceae</taxon>
        <taxon>Chlamydomonas</taxon>
    </lineage>
</organism>
<dbReference type="Gene3D" id="3.40.50.1820">
    <property type="entry name" value="alpha/beta hydrolase"/>
    <property type="match status" value="1"/>
</dbReference>
<name>A0A2K3DYP2_CHLRE</name>
<gene>
    <name evidence="2" type="ORF">CHLRE_03g196200v5</name>
</gene>
<keyword evidence="3" id="KW-1185">Reference proteome</keyword>
<dbReference type="InterPro" id="IPR002925">
    <property type="entry name" value="Dienelactn_hydro"/>
</dbReference>
<dbReference type="InParanoid" id="A0A2K3DYP2"/>
<dbReference type="InterPro" id="IPR051049">
    <property type="entry name" value="Dienelactone_hydrolase-like"/>
</dbReference>
<dbReference type="PANTHER" id="PTHR46623">
    <property type="entry name" value="CARBOXYMETHYLENEBUTENOLIDASE-RELATED"/>
    <property type="match status" value="1"/>
</dbReference>
<dbReference type="Proteomes" id="UP000006906">
    <property type="component" value="Chromosome 3"/>
</dbReference>
<dbReference type="GeneID" id="5718757"/>
<dbReference type="OrthoDB" id="17560at2759"/>
<evidence type="ECO:0000313" key="3">
    <source>
        <dbReference type="Proteomes" id="UP000006906"/>
    </source>
</evidence>
<dbReference type="KEGG" id="cre:CHLRE_03g196200v5"/>
<dbReference type="GO" id="GO:0016787">
    <property type="term" value="F:hydrolase activity"/>
    <property type="evidence" value="ECO:0007669"/>
    <property type="project" value="InterPro"/>
</dbReference>
<dbReference type="SUPFAM" id="SSF53474">
    <property type="entry name" value="alpha/beta-Hydrolases"/>
    <property type="match status" value="1"/>
</dbReference>
<dbReference type="PaxDb" id="3055-EDP03156"/>
<dbReference type="RefSeq" id="XP_042926381.1">
    <property type="nucleotide sequence ID" value="XM_043061251.1"/>
</dbReference>
<dbReference type="InterPro" id="IPR029058">
    <property type="entry name" value="AB_hydrolase_fold"/>
</dbReference>
<dbReference type="STRING" id="3055.A0A2K3DYP2"/>
<dbReference type="AlphaFoldDB" id="A0A2K3DYP2"/>
<proteinExistence type="predicted"/>